<organism evidence="2 3">
    <name type="scientific">Photobacterium aquimaris</name>
    <dbReference type="NCBI Taxonomy" id="512643"/>
    <lineage>
        <taxon>Bacteria</taxon>
        <taxon>Pseudomonadati</taxon>
        <taxon>Pseudomonadota</taxon>
        <taxon>Gammaproteobacteria</taxon>
        <taxon>Vibrionales</taxon>
        <taxon>Vibrionaceae</taxon>
        <taxon>Photobacterium</taxon>
    </lineage>
</organism>
<dbReference type="Proteomes" id="UP000241858">
    <property type="component" value="Unassembled WGS sequence"/>
</dbReference>
<gene>
    <name evidence="2" type="ORF">C0W81_05295</name>
</gene>
<feature type="signal peptide" evidence="1">
    <location>
        <begin position="1"/>
        <end position="19"/>
    </location>
</feature>
<proteinExistence type="predicted"/>
<accession>A0A2T3I0X1</accession>
<evidence type="ECO:0000313" key="3">
    <source>
        <dbReference type="Proteomes" id="UP000241858"/>
    </source>
</evidence>
<dbReference type="EMBL" id="PYLY01000007">
    <property type="protein sequence ID" value="PSU10141.1"/>
    <property type="molecule type" value="Genomic_DNA"/>
</dbReference>
<name>A0A2T3I0X1_9GAMM</name>
<reference evidence="2 3" key="1">
    <citation type="submission" date="2018-03" db="EMBL/GenBank/DDBJ databases">
        <title>Whole genome sequencing of Histamine producing bacteria.</title>
        <authorList>
            <person name="Butler K."/>
        </authorList>
    </citation>
    <scope>NUCLEOTIDE SEQUENCE [LARGE SCALE GENOMIC DNA]</scope>
    <source>
        <strain evidence="2 3">DSM 23343</strain>
    </source>
</reference>
<dbReference type="RefSeq" id="WP_065190077.1">
    <property type="nucleotide sequence ID" value="NZ_LZFB01000013.1"/>
</dbReference>
<comment type="caution">
    <text evidence="2">The sequence shown here is derived from an EMBL/GenBank/DDBJ whole genome shotgun (WGS) entry which is preliminary data.</text>
</comment>
<dbReference type="AlphaFoldDB" id="A0A2T3I0X1"/>
<sequence length="370" mass="40963">MKNFIVLLLTLYSSSNVYAARPITYNVTIDYNSVTDQFENAKIIGGANSSIQVNSGSAPIVIRTAKDSITGLTYSQAGSGNHQVAVRRGYSLFNFGLSNVDNNFYHMLVNNTLHYSFLDASNSGASGWFLDAYFNNGCSLVEKDNDNLQIRTNGSRPCNGQTIQFTTRTSTPIAASQTRMEYYFDIDNNIKRYLHNPATKVGRYTGSVTYNGDSVYSRVGGAFSEYYTFNFTVNKLKLLTSINFPNGKTSNLVIKKVGNNYQGKSQLNFNIDGVFNHSNKFNFQLTSANGVDNKLSLRNGSNNIFYNVSLTNLTTGKTELFKTNNEIQNFDIASNDNFQGLLGFDFTAPISSTPNGNYSDQLTMIVSLDI</sequence>
<feature type="chain" id="PRO_5015723266" description="Spore coat protein U domain-containing protein" evidence="1">
    <location>
        <begin position="20"/>
        <end position="370"/>
    </location>
</feature>
<evidence type="ECO:0008006" key="4">
    <source>
        <dbReference type="Google" id="ProtNLM"/>
    </source>
</evidence>
<evidence type="ECO:0000313" key="2">
    <source>
        <dbReference type="EMBL" id="PSU10141.1"/>
    </source>
</evidence>
<evidence type="ECO:0000256" key="1">
    <source>
        <dbReference type="SAM" id="SignalP"/>
    </source>
</evidence>
<keyword evidence="1" id="KW-0732">Signal</keyword>
<protein>
    <recommendedName>
        <fullName evidence="4">Spore coat protein U domain-containing protein</fullName>
    </recommendedName>
</protein>